<comment type="caution">
    <text evidence="1">The sequence shown here is derived from an EMBL/GenBank/DDBJ whole genome shotgun (WGS) entry which is preliminary data.</text>
</comment>
<evidence type="ECO:0000313" key="1">
    <source>
        <dbReference type="EMBL" id="PLK30654.1"/>
    </source>
</evidence>
<dbReference type="RefSeq" id="WP_097775573.1">
    <property type="nucleotide sequence ID" value="NZ_NMTS02000001.1"/>
</dbReference>
<dbReference type="Pfam" id="PF24829">
    <property type="entry name" value="Phage_connect_2"/>
    <property type="match status" value="1"/>
</dbReference>
<protein>
    <submittedName>
        <fullName evidence="1">Uncharacterized protein</fullName>
    </submittedName>
</protein>
<dbReference type="InterPro" id="IPR056951">
    <property type="entry name" value="Phage_connect_2"/>
</dbReference>
<dbReference type="Proteomes" id="UP000221015">
    <property type="component" value="Unassembled WGS sequence"/>
</dbReference>
<dbReference type="AlphaFoldDB" id="A0A2J4JS13"/>
<sequence>MDSILTSVKKLLGLTEEYTAFDADLIMHINSVLMILRQMGVGPQEGFGISDATATWSEFCQNRADIEAVKSYTALKVKMLFDPPQSSSTMEATKNLISELEWRLYAECDREEKQCGC</sequence>
<reference evidence="1 2" key="1">
    <citation type="journal article" date="2017" name="Front. Microbiol.">
        <title>New Insights into the Diversity of the Genus Faecalibacterium.</title>
        <authorList>
            <person name="Benevides L."/>
            <person name="Burman S."/>
            <person name="Martin R."/>
            <person name="Robert V."/>
            <person name="Thomas M."/>
            <person name="Miquel S."/>
            <person name="Chain F."/>
            <person name="Sokol H."/>
            <person name="Bermudez-Humaran L.G."/>
            <person name="Morrison M."/>
            <person name="Langella P."/>
            <person name="Azevedo V.A."/>
            <person name="Chatel J.M."/>
            <person name="Soares S."/>
        </authorList>
    </citation>
    <scope>NUCLEOTIDE SEQUENCE [LARGE SCALE GENOMIC DNA]</scope>
    <source>
        <strain evidence="1 2">CNCM I 4542</strain>
    </source>
</reference>
<dbReference type="EMBL" id="NMTS02000001">
    <property type="protein sequence ID" value="PLK30654.1"/>
    <property type="molecule type" value="Genomic_DNA"/>
</dbReference>
<accession>A0A2J4JS13</accession>
<evidence type="ECO:0000313" key="2">
    <source>
        <dbReference type="Proteomes" id="UP000221015"/>
    </source>
</evidence>
<name>A0A2J4JS13_9FIRM</name>
<proteinExistence type="predicted"/>
<organism evidence="1 2">
    <name type="scientific">Faecalibacterium prausnitzii</name>
    <dbReference type="NCBI Taxonomy" id="853"/>
    <lineage>
        <taxon>Bacteria</taxon>
        <taxon>Bacillati</taxon>
        <taxon>Bacillota</taxon>
        <taxon>Clostridia</taxon>
        <taxon>Eubacteriales</taxon>
        <taxon>Oscillospiraceae</taxon>
        <taxon>Faecalibacterium</taxon>
    </lineage>
</organism>
<gene>
    <name evidence="1" type="ORF">CGS50_003300</name>
</gene>